<accession>A0ABP8EEU4</accession>
<dbReference type="EMBL" id="BAABAZ010000002">
    <property type="protein sequence ID" value="GAA4282508.1"/>
    <property type="molecule type" value="Genomic_DNA"/>
</dbReference>
<evidence type="ECO:0000313" key="2">
    <source>
        <dbReference type="Proteomes" id="UP001501586"/>
    </source>
</evidence>
<comment type="caution">
    <text evidence="1">The sequence shown here is derived from an EMBL/GenBank/DDBJ whole genome shotgun (WGS) entry which is preliminary data.</text>
</comment>
<proteinExistence type="predicted"/>
<organism evidence="1 2">
    <name type="scientific">Brevibacterium daeguense</name>
    <dbReference type="NCBI Taxonomy" id="909936"/>
    <lineage>
        <taxon>Bacteria</taxon>
        <taxon>Bacillati</taxon>
        <taxon>Actinomycetota</taxon>
        <taxon>Actinomycetes</taxon>
        <taxon>Micrococcales</taxon>
        <taxon>Brevibacteriaceae</taxon>
        <taxon>Brevibacterium</taxon>
    </lineage>
</organism>
<keyword evidence="2" id="KW-1185">Reference proteome</keyword>
<dbReference type="RefSeq" id="WP_236866794.1">
    <property type="nucleotide sequence ID" value="NZ_BAABAZ010000002.1"/>
</dbReference>
<reference evidence="2" key="1">
    <citation type="journal article" date="2019" name="Int. J. Syst. Evol. Microbiol.">
        <title>The Global Catalogue of Microorganisms (GCM) 10K type strain sequencing project: providing services to taxonomists for standard genome sequencing and annotation.</title>
        <authorList>
            <consortium name="The Broad Institute Genomics Platform"/>
            <consortium name="The Broad Institute Genome Sequencing Center for Infectious Disease"/>
            <person name="Wu L."/>
            <person name="Ma J."/>
        </authorList>
    </citation>
    <scope>NUCLEOTIDE SEQUENCE [LARGE SCALE GENOMIC DNA]</scope>
    <source>
        <strain evidence="2">JCM 17458</strain>
    </source>
</reference>
<name>A0ABP8EEU4_9MICO</name>
<dbReference type="Proteomes" id="UP001501586">
    <property type="component" value="Unassembled WGS sequence"/>
</dbReference>
<gene>
    <name evidence="1" type="ORF">GCM10022261_00390</name>
</gene>
<protein>
    <submittedName>
        <fullName evidence="1">Uncharacterized protein</fullName>
    </submittedName>
</protein>
<evidence type="ECO:0000313" key="1">
    <source>
        <dbReference type="EMBL" id="GAA4282508.1"/>
    </source>
</evidence>
<sequence>MLKSPSGEAAPAGSGRVARVPAGVLCCIETIVVHRQEILIGDLSTIGLAKMSEHDMRRPWPEADIIVDLTSRYEIDFLLLSSGEDLVLTKIGGAKFPNPHPDEWWKCIHERGEVAMVVASVERFLTEGNLTDDMRTGAWFGLCPVTISAFADGLGSTGSGQPDLTRH</sequence>